<dbReference type="AlphaFoldDB" id="A0A1F6V760"/>
<name>A0A1F6V760_9BACT</name>
<comment type="caution">
    <text evidence="2">The sequence shown here is derived from an EMBL/GenBank/DDBJ whole genome shotgun (WGS) entry which is preliminary data.</text>
</comment>
<proteinExistence type="predicted"/>
<reference evidence="2 3" key="1">
    <citation type="journal article" date="2016" name="Nat. Commun.">
        <title>Thousands of microbial genomes shed light on interconnected biogeochemical processes in an aquifer system.</title>
        <authorList>
            <person name="Anantharaman K."/>
            <person name="Brown C.T."/>
            <person name="Hug L.A."/>
            <person name="Sharon I."/>
            <person name="Castelle C.J."/>
            <person name="Probst A.J."/>
            <person name="Thomas B.C."/>
            <person name="Singh A."/>
            <person name="Wilkins M.J."/>
            <person name="Karaoz U."/>
            <person name="Brodie E.L."/>
            <person name="Williams K.H."/>
            <person name="Hubbard S.S."/>
            <person name="Banfield J.F."/>
        </authorList>
    </citation>
    <scope>NUCLEOTIDE SEQUENCE [LARGE SCALE GENOMIC DNA]</scope>
</reference>
<gene>
    <name evidence="2" type="ORF">A2647_03420</name>
</gene>
<dbReference type="EMBL" id="MFTP01000017">
    <property type="protein sequence ID" value="OGI65503.1"/>
    <property type="molecule type" value="Genomic_DNA"/>
</dbReference>
<evidence type="ECO:0000313" key="2">
    <source>
        <dbReference type="EMBL" id="OGI65503.1"/>
    </source>
</evidence>
<feature type="domain" description="DUF4382" evidence="1">
    <location>
        <begin position="46"/>
        <end position="183"/>
    </location>
</feature>
<sequence>MNKLIWLVVAIVVVFGGIYYVVSSKPDVPENSNVEGTNKNESVDAQGRVIFSVTDAAANMNTISEINMQVEGVYAHSSASGWVTVSSAPRTYSLLLLKSENKSELLADVNIKAGTYDQVRLMVDSVSVKTKAGVTKEAKLPSSELKINTMLVVNENSTASVNFDFLADKSLHATGNGNYIFAPVVKTETRSDATVNIDAKSAVAISGGRVDNTNTVGMDIDGSVKLNFQINSNAKLNLDANNVIKLEGVLN</sequence>
<protein>
    <recommendedName>
        <fullName evidence="1">DUF4382 domain-containing protein</fullName>
    </recommendedName>
</protein>
<accession>A0A1F6V760</accession>
<dbReference type="Proteomes" id="UP000177370">
    <property type="component" value="Unassembled WGS sequence"/>
</dbReference>
<evidence type="ECO:0000259" key="1">
    <source>
        <dbReference type="Pfam" id="PF14321"/>
    </source>
</evidence>
<dbReference type="Pfam" id="PF14321">
    <property type="entry name" value="DUF4382"/>
    <property type="match status" value="1"/>
</dbReference>
<evidence type="ECO:0000313" key="3">
    <source>
        <dbReference type="Proteomes" id="UP000177370"/>
    </source>
</evidence>
<dbReference type="InterPro" id="IPR025491">
    <property type="entry name" value="DUF4382"/>
</dbReference>
<organism evidence="2 3">
    <name type="scientific">Candidatus Nomurabacteria bacterium RIFCSPHIGHO2_01_FULL_40_24b</name>
    <dbReference type="NCBI Taxonomy" id="1801739"/>
    <lineage>
        <taxon>Bacteria</taxon>
        <taxon>Candidatus Nomuraibacteriota</taxon>
    </lineage>
</organism>